<dbReference type="PANTHER" id="PTHR46577:SF1">
    <property type="entry name" value="HTH-TYPE TRANSCRIPTIONAL REGULATORY PROTEIN GABR"/>
    <property type="match status" value="1"/>
</dbReference>
<dbReference type="RefSeq" id="WP_102919817.1">
    <property type="nucleotide sequence ID" value="NZ_JACHJF010000015.1"/>
</dbReference>
<dbReference type="PROSITE" id="PS50949">
    <property type="entry name" value="HTH_GNTR"/>
    <property type="match status" value="1"/>
</dbReference>
<dbReference type="Gene3D" id="3.90.1150.10">
    <property type="entry name" value="Aspartate Aminotransferase, domain 1"/>
    <property type="match status" value="1"/>
</dbReference>
<evidence type="ECO:0000313" key="8">
    <source>
        <dbReference type="EMBL" id="MBB5120966.1"/>
    </source>
</evidence>
<dbReference type="InterPro" id="IPR015421">
    <property type="entry name" value="PyrdxlP-dep_Trfase_major"/>
</dbReference>
<dbReference type="Pfam" id="PF00392">
    <property type="entry name" value="GntR"/>
    <property type="match status" value="1"/>
</dbReference>
<comment type="similarity">
    <text evidence="1">In the C-terminal section; belongs to the class-I pyridoxal-phosphate-dependent aminotransferase family.</text>
</comment>
<dbReference type="SUPFAM" id="SSF46785">
    <property type="entry name" value="Winged helix' DNA-binding domain"/>
    <property type="match status" value="1"/>
</dbReference>
<sequence length="492" mass="52197">MDQRERDVGWWVRVVLDGWCDRPGPRYRRIAAALTDAVERRLITAGDRLPAERPLADALAVSRGTVVRGYEELAAAGLVGRLQGSGTYVRSPRPREEPGRVREDPAAALLRRRLAGAGEAIDLSLSVPADTSHLPSVTGVDLLADARDHGLHPEGTLRLRTALAAHLTDRLRLPTTAGQLIVTSGTRQALRLVAEAVAGPGRTVVTGCPTSADLLAALSGRGARPLTVAADRWGLDAQAVLRAAARSPAPVVYAETAALPAARRETLLHTARRTGALLVEDLARAGLVLGPDPVPAPPLAAADDGVVAVGSLSRMLWAGLRVGWIRAPAPLHERLLRLRSVHDRAPGVPAQTLATHLLRVVDEPWSEARRAVLRGRSELLLGLLARHLPAWRPEPPAAGLSLWVTVPVADSETYAHLAARYGVIVAPGAAHCVDGRHHAGVRLSFAEPPHRLEAAVDRLAAAWEHHTRDLAATPVPAPRPPRPARGSGPSGG</sequence>
<dbReference type="InterPro" id="IPR036388">
    <property type="entry name" value="WH-like_DNA-bd_sf"/>
</dbReference>
<dbReference type="GO" id="GO:0030170">
    <property type="term" value="F:pyridoxal phosphate binding"/>
    <property type="evidence" value="ECO:0007669"/>
    <property type="project" value="InterPro"/>
</dbReference>
<dbReference type="InterPro" id="IPR004839">
    <property type="entry name" value="Aminotransferase_I/II_large"/>
</dbReference>
<proteinExistence type="inferred from homology"/>
<keyword evidence="2" id="KW-0663">Pyridoxal phosphate</keyword>
<evidence type="ECO:0000256" key="6">
    <source>
        <dbReference type="SAM" id="MobiDB-lite"/>
    </source>
</evidence>
<keyword evidence="3" id="KW-0805">Transcription regulation</keyword>
<evidence type="ECO:0000256" key="2">
    <source>
        <dbReference type="ARBA" id="ARBA00022898"/>
    </source>
</evidence>
<feature type="domain" description="HTH gntR-type" evidence="7">
    <location>
        <begin position="24"/>
        <end position="92"/>
    </location>
</feature>
<dbReference type="Gene3D" id="1.10.10.10">
    <property type="entry name" value="Winged helix-like DNA-binding domain superfamily/Winged helix DNA-binding domain"/>
    <property type="match status" value="1"/>
</dbReference>
<dbReference type="InterPro" id="IPR000524">
    <property type="entry name" value="Tscrpt_reg_HTH_GntR"/>
</dbReference>
<organism evidence="8 9">
    <name type="scientific">Streptomyces eurocidicus</name>
    <name type="common">Streptoverticillium eurocidicus</name>
    <dbReference type="NCBI Taxonomy" id="66423"/>
    <lineage>
        <taxon>Bacteria</taxon>
        <taxon>Bacillati</taxon>
        <taxon>Actinomycetota</taxon>
        <taxon>Actinomycetes</taxon>
        <taxon>Kitasatosporales</taxon>
        <taxon>Streptomycetaceae</taxon>
        <taxon>Streptomyces</taxon>
    </lineage>
</organism>
<dbReference type="GO" id="GO:0003700">
    <property type="term" value="F:DNA-binding transcription factor activity"/>
    <property type="evidence" value="ECO:0007669"/>
    <property type="project" value="InterPro"/>
</dbReference>
<dbReference type="CDD" id="cd07377">
    <property type="entry name" value="WHTH_GntR"/>
    <property type="match status" value="1"/>
</dbReference>
<evidence type="ECO:0000259" key="7">
    <source>
        <dbReference type="PROSITE" id="PS50949"/>
    </source>
</evidence>
<dbReference type="EMBL" id="JACHJF010000015">
    <property type="protein sequence ID" value="MBB5120966.1"/>
    <property type="molecule type" value="Genomic_DNA"/>
</dbReference>
<feature type="region of interest" description="Disordered" evidence="6">
    <location>
        <begin position="469"/>
        <end position="492"/>
    </location>
</feature>
<dbReference type="AlphaFoldDB" id="A0A7W8BCT3"/>
<evidence type="ECO:0000256" key="5">
    <source>
        <dbReference type="ARBA" id="ARBA00023163"/>
    </source>
</evidence>
<protein>
    <submittedName>
        <fullName evidence="8">DNA-binding transcriptional MocR family regulator</fullName>
    </submittedName>
</protein>
<dbReference type="Pfam" id="PF00155">
    <property type="entry name" value="Aminotran_1_2"/>
    <property type="match status" value="1"/>
</dbReference>
<dbReference type="InterPro" id="IPR015424">
    <property type="entry name" value="PyrdxlP-dep_Trfase"/>
</dbReference>
<name>A0A7W8BCT3_STREU</name>
<evidence type="ECO:0000256" key="4">
    <source>
        <dbReference type="ARBA" id="ARBA00023125"/>
    </source>
</evidence>
<dbReference type="CDD" id="cd00609">
    <property type="entry name" value="AAT_like"/>
    <property type="match status" value="1"/>
</dbReference>
<gene>
    <name evidence="8" type="ORF">FHS36_004417</name>
</gene>
<dbReference type="InterPro" id="IPR015422">
    <property type="entry name" value="PyrdxlP-dep_Trfase_small"/>
</dbReference>
<dbReference type="InterPro" id="IPR036390">
    <property type="entry name" value="WH_DNA-bd_sf"/>
</dbReference>
<dbReference type="InterPro" id="IPR051446">
    <property type="entry name" value="HTH_trans_reg/aminotransferase"/>
</dbReference>
<dbReference type="OrthoDB" id="199743at2"/>
<dbReference type="Gene3D" id="3.40.640.10">
    <property type="entry name" value="Type I PLP-dependent aspartate aminotransferase-like (Major domain)"/>
    <property type="match status" value="1"/>
</dbReference>
<dbReference type="PANTHER" id="PTHR46577">
    <property type="entry name" value="HTH-TYPE TRANSCRIPTIONAL REGULATORY PROTEIN GABR"/>
    <property type="match status" value="1"/>
</dbReference>
<keyword evidence="4 8" id="KW-0238">DNA-binding</keyword>
<reference evidence="8 9" key="1">
    <citation type="submission" date="2020-08" db="EMBL/GenBank/DDBJ databases">
        <title>Genomic Encyclopedia of Type Strains, Phase III (KMG-III): the genomes of soil and plant-associated and newly described type strains.</title>
        <authorList>
            <person name="Whitman W."/>
        </authorList>
    </citation>
    <scope>NUCLEOTIDE SEQUENCE [LARGE SCALE GENOMIC DNA]</scope>
    <source>
        <strain evidence="8 9">CECT 3259</strain>
    </source>
</reference>
<keyword evidence="5" id="KW-0804">Transcription</keyword>
<dbReference type="SMART" id="SM00345">
    <property type="entry name" value="HTH_GNTR"/>
    <property type="match status" value="1"/>
</dbReference>
<dbReference type="PRINTS" id="PR00035">
    <property type="entry name" value="HTHGNTR"/>
</dbReference>
<dbReference type="Proteomes" id="UP000528608">
    <property type="component" value="Unassembled WGS sequence"/>
</dbReference>
<comment type="caution">
    <text evidence="8">The sequence shown here is derived from an EMBL/GenBank/DDBJ whole genome shotgun (WGS) entry which is preliminary data.</text>
</comment>
<evidence type="ECO:0000256" key="3">
    <source>
        <dbReference type="ARBA" id="ARBA00023015"/>
    </source>
</evidence>
<dbReference type="GO" id="GO:0003677">
    <property type="term" value="F:DNA binding"/>
    <property type="evidence" value="ECO:0007669"/>
    <property type="project" value="UniProtKB-KW"/>
</dbReference>
<evidence type="ECO:0000313" key="9">
    <source>
        <dbReference type="Proteomes" id="UP000528608"/>
    </source>
</evidence>
<dbReference type="SUPFAM" id="SSF53383">
    <property type="entry name" value="PLP-dependent transferases"/>
    <property type="match status" value="1"/>
</dbReference>
<evidence type="ECO:0000256" key="1">
    <source>
        <dbReference type="ARBA" id="ARBA00005384"/>
    </source>
</evidence>
<accession>A0A7W8BCT3</accession>